<dbReference type="PANTHER" id="PTHR33498">
    <property type="entry name" value="TRANSPOSASE FOR INSERTION SEQUENCE ELEMENT IS1557"/>
    <property type="match status" value="1"/>
</dbReference>
<evidence type="ECO:0000313" key="3">
    <source>
        <dbReference type="Proteomes" id="UP001501585"/>
    </source>
</evidence>
<accession>A0ABN2TH06</accession>
<name>A0ABN2TH06_9ACTN</name>
<dbReference type="PANTHER" id="PTHR33498:SF1">
    <property type="entry name" value="TRANSPOSASE FOR INSERTION SEQUENCE ELEMENT IS1557"/>
    <property type="match status" value="1"/>
</dbReference>
<evidence type="ECO:0000313" key="2">
    <source>
        <dbReference type="EMBL" id="GAA2009205.1"/>
    </source>
</evidence>
<dbReference type="EMBL" id="BAAAPC010000019">
    <property type="protein sequence ID" value="GAA2009205.1"/>
    <property type="molecule type" value="Genomic_DNA"/>
</dbReference>
<gene>
    <name evidence="2" type="ORF">GCM10009799_41300</name>
</gene>
<dbReference type="InterPro" id="IPR047951">
    <property type="entry name" value="Transpos_ISL3"/>
</dbReference>
<evidence type="ECO:0000259" key="1">
    <source>
        <dbReference type="Pfam" id="PF14690"/>
    </source>
</evidence>
<keyword evidence="3" id="KW-1185">Reference proteome</keyword>
<comment type="caution">
    <text evidence="2">The sequence shown here is derived from an EMBL/GenBank/DDBJ whole genome shotgun (WGS) entry which is preliminary data.</text>
</comment>
<protein>
    <recommendedName>
        <fullName evidence="1">Transposase IS204/IS1001/IS1096/IS1165 zinc-finger domain-containing protein</fullName>
    </recommendedName>
</protein>
<reference evidence="2 3" key="1">
    <citation type="journal article" date="2019" name="Int. J. Syst. Evol. Microbiol.">
        <title>The Global Catalogue of Microorganisms (GCM) 10K type strain sequencing project: providing services to taxonomists for standard genome sequencing and annotation.</title>
        <authorList>
            <consortium name="The Broad Institute Genomics Platform"/>
            <consortium name="The Broad Institute Genome Sequencing Center for Infectious Disease"/>
            <person name="Wu L."/>
            <person name="Ma J."/>
        </authorList>
    </citation>
    <scope>NUCLEOTIDE SEQUENCE [LARGE SCALE GENOMIC DNA]</scope>
    <source>
        <strain evidence="2 3">JCM 15313</strain>
    </source>
</reference>
<dbReference type="Proteomes" id="UP001501585">
    <property type="component" value="Unassembled WGS sequence"/>
</dbReference>
<dbReference type="Pfam" id="PF14690">
    <property type="entry name" value="Zn_ribbon_ISL3"/>
    <property type="match status" value="1"/>
</dbReference>
<organism evidence="2 3">
    <name type="scientific">Nocardiopsis rhodophaea</name>
    <dbReference type="NCBI Taxonomy" id="280238"/>
    <lineage>
        <taxon>Bacteria</taxon>
        <taxon>Bacillati</taxon>
        <taxon>Actinomycetota</taxon>
        <taxon>Actinomycetes</taxon>
        <taxon>Streptosporangiales</taxon>
        <taxon>Nocardiopsidaceae</taxon>
        <taxon>Nocardiopsis</taxon>
    </lineage>
</organism>
<dbReference type="RefSeq" id="WP_344108934.1">
    <property type="nucleotide sequence ID" value="NZ_BAAAPC010000019.1"/>
</dbReference>
<dbReference type="InterPro" id="IPR029261">
    <property type="entry name" value="Transposase_Znf"/>
</dbReference>
<sequence>MSFSSLIALLFPHLAELEVAEVACAGNTLRLRAATRTREADCPACGNSSRHVHSRYTRQLADTPVSGRQTLIHLEVRRFFCDHTECAKRTFAEQIPGLTSPYARTTPLLRQTR</sequence>
<feature type="domain" description="Transposase IS204/IS1001/IS1096/IS1165 zinc-finger" evidence="1">
    <location>
        <begin position="40"/>
        <end position="83"/>
    </location>
</feature>
<proteinExistence type="predicted"/>